<protein>
    <submittedName>
        <fullName evidence="2">Uncharacterized protein</fullName>
    </submittedName>
</protein>
<reference evidence="4" key="3">
    <citation type="journal article" date="2005" name="Nature">
        <title>The map-based sequence of the rice genome.</title>
        <authorList>
            <consortium name="International rice genome sequencing project (IRGSP)"/>
            <person name="Matsumoto T."/>
            <person name="Wu J."/>
            <person name="Kanamori H."/>
            <person name="Katayose Y."/>
            <person name="Fujisawa M."/>
            <person name="Namiki N."/>
            <person name="Mizuno H."/>
            <person name="Yamamoto K."/>
            <person name="Antonio B.A."/>
            <person name="Baba T."/>
            <person name="Sakata K."/>
            <person name="Nagamura Y."/>
            <person name="Aoki H."/>
            <person name="Arikawa K."/>
            <person name="Arita K."/>
            <person name="Bito T."/>
            <person name="Chiden Y."/>
            <person name="Fujitsuka N."/>
            <person name="Fukunaka R."/>
            <person name="Hamada M."/>
            <person name="Harada C."/>
            <person name="Hayashi A."/>
            <person name="Hijishita S."/>
            <person name="Honda M."/>
            <person name="Hosokawa S."/>
            <person name="Ichikawa Y."/>
            <person name="Idonuma A."/>
            <person name="Iijima M."/>
            <person name="Ikeda M."/>
            <person name="Ikeno M."/>
            <person name="Ito K."/>
            <person name="Ito S."/>
            <person name="Ito T."/>
            <person name="Ito Y."/>
            <person name="Ito Y."/>
            <person name="Iwabuchi A."/>
            <person name="Kamiya K."/>
            <person name="Karasawa W."/>
            <person name="Kurita K."/>
            <person name="Katagiri S."/>
            <person name="Kikuta A."/>
            <person name="Kobayashi H."/>
            <person name="Kobayashi N."/>
            <person name="Machita K."/>
            <person name="Maehara T."/>
            <person name="Masukawa M."/>
            <person name="Mizubayashi T."/>
            <person name="Mukai Y."/>
            <person name="Nagasaki H."/>
            <person name="Nagata Y."/>
            <person name="Naito S."/>
            <person name="Nakashima M."/>
            <person name="Nakama Y."/>
            <person name="Nakamichi Y."/>
            <person name="Nakamura M."/>
            <person name="Meguro A."/>
            <person name="Negishi M."/>
            <person name="Ohta I."/>
            <person name="Ohta T."/>
            <person name="Okamoto M."/>
            <person name="Ono N."/>
            <person name="Saji S."/>
            <person name="Sakaguchi M."/>
            <person name="Sakai K."/>
            <person name="Shibata M."/>
            <person name="Shimokawa T."/>
            <person name="Song J."/>
            <person name="Takazaki Y."/>
            <person name="Terasawa K."/>
            <person name="Tsugane M."/>
            <person name="Tsuji K."/>
            <person name="Ueda S."/>
            <person name="Waki K."/>
            <person name="Yamagata H."/>
            <person name="Yamamoto M."/>
            <person name="Yamamoto S."/>
            <person name="Yamane H."/>
            <person name="Yoshiki S."/>
            <person name="Yoshihara R."/>
            <person name="Yukawa K."/>
            <person name="Zhong H."/>
            <person name="Yano M."/>
            <person name="Yuan Q."/>
            <person name="Ouyang S."/>
            <person name="Liu J."/>
            <person name="Jones K.M."/>
            <person name="Gansberger K."/>
            <person name="Moffat K."/>
            <person name="Hill J."/>
            <person name="Bera J."/>
            <person name="Fadrosh D."/>
            <person name="Jin S."/>
            <person name="Johri S."/>
            <person name="Kim M."/>
            <person name="Overton L."/>
            <person name="Reardon M."/>
            <person name="Tsitrin T."/>
            <person name="Vuong H."/>
            <person name="Weaver B."/>
            <person name="Ciecko A."/>
            <person name="Tallon L."/>
            <person name="Jackson J."/>
            <person name="Pai G."/>
            <person name="Aken S.V."/>
            <person name="Utterback T."/>
            <person name="Reidmuller S."/>
            <person name="Feldblyum T."/>
            <person name="Hsiao J."/>
            <person name="Zismann V."/>
            <person name="Iobst S."/>
            <person name="de Vazeille A.R."/>
            <person name="Buell C.R."/>
            <person name="Ying K."/>
            <person name="Li Y."/>
            <person name="Lu T."/>
            <person name="Huang Y."/>
            <person name="Zhao Q."/>
            <person name="Feng Q."/>
            <person name="Zhang L."/>
            <person name="Zhu J."/>
            <person name="Weng Q."/>
            <person name="Mu J."/>
            <person name="Lu Y."/>
            <person name="Fan D."/>
            <person name="Liu Y."/>
            <person name="Guan J."/>
            <person name="Zhang Y."/>
            <person name="Yu S."/>
            <person name="Liu X."/>
            <person name="Zhang Y."/>
            <person name="Hong G."/>
            <person name="Han B."/>
            <person name="Choisne N."/>
            <person name="Demange N."/>
            <person name="Orjeda G."/>
            <person name="Samain S."/>
            <person name="Cattolico L."/>
            <person name="Pelletier E."/>
            <person name="Couloux A."/>
            <person name="Segurens B."/>
            <person name="Wincker P."/>
            <person name="D'Hont A."/>
            <person name="Scarpelli C."/>
            <person name="Weissenbach J."/>
            <person name="Salanoubat M."/>
            <person name="Quetier F."/>
            <person name="Yu Y."/>
            <person name="Kim H.R."/>
            <person name="Rambo T."/>
            <person name="Currie J."/>
            <person name="Collura K."/>
            <person name="Luo M."/>
            <person name="Yang T."/>
            <person name="Ammiraju J.S.S."/>
            <person name="Engler F."/>
            <person name="Soderlund C."/>
            <person name="Wing R.A."/>
            <person name="Palmer L.E."/>
            <person name="de la Bastide M."/>
            <person name="Spiegel L."/>
            <person name="Nascimento L."/>
            <person name="Zutavern T."/>
            <person name="O'Shaughnessy A."/>
            <person name="Dike S."/>
            <person name="Dedhia N."/>
            <person name="Preston R."/>
            <person name="Balija V."/>
            <person name="McCombie W.R."/>
            <person name="Chow T."/>
            <person name="Chen H."/>
            <person name="Chung M."/>
            <person name="Chen C."/>
            <person name="Shaw J."/>
            <person name="Wu H."/>
            <person name="Hsiao K."/>
            <person name="Chao Y."/>
            <person name="Chu M."/>
            <person name="Cheng C."/>
            <person name="Hour A."/>
            <person name="Lee P."/>
            <person name="Lin S."/>
            <person name="Lin Y."/>
            <person name="Liou J."/>
            <person name="Liu S."/>
            <person name="Hsing Y."/>
            <person name="Raghuvanshi S."/>
            <person name="Mohanty A."/>
            <person name="Bharti A.K."/>
            <person name="Gaur A."/>
            <person name="Gupta V."/>
            <person name="Kumar D."/>
            <person name="Ravi V."/>
            <person name="Vij S."/>
            <person name="Kapur A."/>
            <person name="Khurana P."/>
            <person name="Khurana P."/>
            <person name="Khurana J.P."/>
            <person name="Tyagi A.K."/>
            <person name="Gaikwad K."/>
            <person name="Singh A."/>
            <person name="Dalal V."/>
            <person name="Srivastava S."/>
            <person name="Dixit A."/>
            <person name="Pal A.K."/>
            <person name="Ghazi I.A."/>
            <person name="Yadav M."/>
            <person name="Pandit A."/>
            <person name="Bhargava A."/>
            <person name="Sureshbabu K."/>
            <person name="Batra K."/>
            <person name="Sharma T.R."/>
            <person name="Mohapatra T."/>
            <person name="Singh N.K."/>
            <person name="Messing J."/>
            <person name="Nelson A.B."/>
            <person name="Fuks G."/>
            <person name="Kavchok S."/>
            <person name="Keizer G."/>
            <person name="Linton E."/>
            <person name="Llaca V."/>
            <person name="Song R."/>
            <person name="Tanyolac B."/>
            <person name="Young S."/>
            <person name="Ho-Il K."/>
            <person name="Hahn J.H."/>
            <person name="Sangsakoo G."/>
            <person name="Vanavichit A."/>
            <person name="de Mattos Luiz.A.T."/>
            <person name="Zimmer P.D."/>
            <person name="Malone G."/>
            <person name="Dellagostin O."/>
            <person name="de Oliveira A.C."/>
            <person name="Bevan M."/>
            <person name="Bancroft I."/>
            <person name="Minx P."/>
            <person name="Cordum H."/>
            <person name="Wilson R."/>
            <person name="Cheng Z."/>
            <person name="Jin W."/>
            <person name="Jiang J."/>
            <person name="Leong S.A."/>
            <person name="Iwama H."/>
            <person name="Gojobori T."/>
            <person name="Itoh T."/>
            <person name="Niimura Y."/>
            <person name="Fujii Y."/>
            <person name="Habara T."/>
            <person name="Sakai H."/>
            <person name="Sato Y."/>
            <person name="Wilson G."/>
            <person name="Kumar K."/>
            <person name="McCouch S."/>
            <person name="Juretic N."/>
            <person name="Hoen D."/>
            <person name="Wright S."/>
            <person name="Bruskiewich R."/>
            <person name="Bureau T."/>
            <person name="Miyao A."/>
            <person name="Hirochika H."/>
            <person name="Nishikawa T."/>
            <person name="Kadowaki K."/>
            <person name="Sugiura M."/>
            <person name="Burr B."/>
            <person name="Sasaki T."/>
        </authorList>
    </citation>
    <scope>NUCLEOTIDE SEQUENCE [LARGE SCALE GENOMIC DNA]</scope>
    <source>
        <strain evidence="4">cv. Nipponbare</strain>
    </source>
</reference>
<name>Q8RUA6_ORYSJ</name>
<reference evidence="3" key="1">
    <citation type="submission" date="2002-04" db="EMBL/GenBank/DDBJ databases">
        <title>Genomic sequence for Oryza sativa, Nipponbare strain, clone OJ1003C07, from chromosome 10, complete sequence.</title>
        <authorList>
            <person name="McCombie W.R."/>
            <person name="Spiegel L."/>
            <person name="de la Bastide M."/>
            <person name="Preston R."/>
            <person name="Ferraro K."/>
            <person name="Kuit K."/>
            <person name="Nascimento L."/>
            <person name="Zutavern T."/>
            <person name="Balija V."/>
            <person name="Bell M."/>
            <person name="Baker J."/>
            <person name="Santos L."/>
            <person name="Miller B."/>
            <person name="Katzenberger F."/>
            <person name="Muller S."/>
            <person name="King L."/>
            <person name="Yang C."/>
            <person name="Dike S."/>
            <person name="O'Shaughnessy A."/>
            <person name="Palmer L."/>
            <person name="Dedhia N."/>
        </authorList>
    </citation>
    <scope>NUCLEOTIDE SEQUENCE</scope>
</reference>
<dbReference type="Proteomes" id="UP000000763">
    <property type="component" value="Chromosome 10"/>
</dbReference>
<gene>
    <name evidence="2" type="primary">OJ1208D02.2</name>
    <name evidence="3" type="ORF">OJ1003C07.4</name>
</gene>
<accession>Q8RUA6</accession>
<organism evidence="2 4">
    <name type="scientific">Oryza sativa subsp. japonica</name>
    <name type="common">Rice</name>
    <dbReference type="NCBI Taxonomy" id="39947"/>
    <lineage>
        <taxon>Eukaryota</taxon>
        <taxon>Viridiplantae</taxon>
        <taxon>Streptophyta</taxon>
        <taxon>Embryophyta</taxon>
        <taxon>Tracheophyta</taxon>
        <taxon>Spermatophyta</taxon>
        <taxon>Magnoliopsida</taxon>
        <taxon>Liliopsida</taxon>
        <taxon>Poales</taxon>
        <taxon>Poaceae</taxon>
        <taxon>BOP clade</taxon>
        <taxon>Oryzoideae</taxon>
        <taxon>Oryzeae</taxon>
        <taxon>Oryzinae</taxon>
        <taxon>Oryza</taxon>
        <taxon>Oryza sativa</taxon>
    </lineage>
</organism>
<dbReference type="EMBL" id="AC113335">
    <property type="protein sequence ID" value="AAM08824.1"/>
    <property type="molecule type" value="Genomic_DNA"/>
</dbReference>
<feature type="compositionally biased region" description="Basic and acidic residues" evidence="1">
    <location>
        <begin position="43"/>
        <end position="65"/>
    </location>
</feature>
<proteinExistence type="predicted"/>
<feature type="region of interest" description="Disordered" evidence="1">
    <location>
        <begin position="42"/>
        <end position="111"/>
    </location>
</feature>
<evidence type="ECO:0000313" key="2">
    <source>
        <dbReference type="EMBL" id="AAM08611.1"/>
    </source>
</evidence>
<feature type="compositionally biased region" description="Low complexity" evidence="1">
    <location>
        <begin position="79"/>
        <end position="89"/>
    </location>
</feature>
<evidence type="ECO:0000313" key="4">
    <source>
        <dbReference type="Proteomes" id="UP000000763"/>
    </source>
</evidence>
<evidence type="ECO:0000256" key="1">
    <source>
        <dbReference type="SAM" id="MobiDB-lite"/>
    </source>
</evidence>
<reference evidence="4" key="4">
    <citation type="journal article" date="2008" name="Nucleic Acids Res.">
        <title>The rice annotation project database (RAP-DB): 2008 update.</title>
        <authorList>
            <consortium name="The rice annotation project (RAP)"/>
        </authorList>
    </citation>
    <scope>GENOME REANNOTATION</scope>
    <source>
        <strain evidence="4">cv. Nipponbare</strain>
    </source>
</reference>
<dbReference type="AlphaFoldDB" id="Q8RUA6"/>
<evidence type="ECO:0000313" key="3">
    <source>
        <dbReference type="EMBL" id="AAM08824.1"/>
    </source>
</evidence>
<sequence length="111" mass="12293">MWRRKHEVGITHQQEIVSCDDEIDGDNEDVAEAMTLLAIRPAMAERDRKTGPGVAKGDRRDRRGSVMDGTPDARGGRGSAAARRLAAKGQNRRAWRSAADVQGRWRQGRGQ</sequence>
<reference evidence="2" key="2">
    <citation type="submission" date="2002-04" db="EMBL/GenBank/DDBJ databases">
        <title>Genomic sequence for Oryza sativa, Nipponbare strain, clone OJ1208D02, from chromosome 10, complete sequence.</title>
        <authorList>
            <person name="McCombie W.R."/>
            <person name="Spiegel L."/>
            <person name="de la Bastide M."/>
            <person name="Preston R."/>
            <person name="Kirchoff K."/>
            <person name="Kuit K."/>
            <person name="Nascimento L."/>
            <person name="Zutavern T."/>
            <person name="Balija V."/>
            <person name="Bell M."/>
            <person name="Baker J."/>
            <person name="Santos L."/>
            <person name="Miller B."/>
            <person name="Katzenberger F."/>
            <person name="Muller S."/>
            <person name="King L."/>
            <person name="Yang C."/>
            <person name="Dike S."/>
            <person name="O'Shaughnessy A."/>
            <person name="Palmer L."/>
            <person name="Dedhia N."/>
        </authorList>
    </citation>
    <scope>NUCLEOTIDE SEQUENCE</scope>
</reference>
<dbReference type="EMBL" id="AC107314">
    <property type="protein sequence ID" value="AAM08611.1"/>
    <property type="molecule type" value="Genomic_DNA"/>
</dbReference>